<feature type="binding site" evidence="2">
    <location>
        <position position="15"/>
    </location>
    <ligand>
        <name>substrate</name>
    </ligand>
</feature>
<dbReference type="InterPro" id="IPR027450">
    <property type="entry name" value="AlkB-like"/>
</dbReference>
<dbReference type="AlphaFoldDB" id="A0A0P4W916"/>
<feature type="binding site" evidence="2">
    <location>
        <position position="94"/>
    </location>
    <ligand>
        <name>2-oxoglutarate</name>
        <dbReference type="ChEBI" id="CHEBI:16810"/>
    </ligand>
</feature>
<dbReference type="InterPro" id="IPR032852">
    <property type="entry name" value="ALKBH2"/>
</dbReference>
<dbReference type="PANTHER" id="PTHR31573:SF1">
    <property type="entry name" value="DNA OXIDATIVE DEMETHYLASE ALKBH2"/>
    <property type="match status" value="1"/>
</dbReference>
<dbReference type="InterPro" id="IPR037151">
    <property type="entry name" value="AlkB-like_sf"/>
</dbReference>
<dbReference type="GO" id="GO:0008198">
    <property type="term" value="F:ferrous iron binding"/>
    <property type="evidence" value="ECO:0007669"/>
    <property type="project" value="TreeGrafter"/>
</dbReference>
<feature type="region of interest" description="Disordered" evidence="3">
    <location>
        <begin position="1"/>
        <end position="23"/>
    </location>
</feature>
<dbReference type="PANTHER" id="PTHR31573">
    <property type="entry name" value="ALPHA-KETOGLUTARATE-DEPENDENT DIOXYGENASE ALKB HOMOLOG 2"/>
    <property type="match status" value="1"/>
</dbReference>
<feature type="binding site" evidence="2">
    <location>
        <position position="12"/>
    </location>
    <ligand>
        <name>2-oxoglutarate</name>
        <dbReference type="ChEBI" id="CHEBI:16810"/>
    </ligand>
</feature>
<reference evidence="5" key="1">
    <citation type="submission" date="2015-09" db="EMBL/GenBank/DDBJ databases">
        <title>Scylla olivacea transcriptome.</title>
        <authorList>
            <person name="Ikhwanuddin M."/>
        </authorList>
    </citation>
    <scope>NUCLEOTIDE SEQUENCE</scope>
</reference>
<dbReference type="GO" id="GO:0035516">
    <property type="term" value="F:broad specificity oxidative DNA demethylase activity"/>
    <property type="evidence" value="ECO:0007669"/>
    <property type="project" value="TreeGrafter"/>
</dbReference>
<dbReference type="Pfam" id="PF13532">
    <property type="entry name" value="2OG-FeII_Oxy_2"/>
    <property type="match status" value="1"/>
</dbReference>
<feature type="binding site" evidence="2">
    <location>
        <position position="92"/>
    </location>
    <ligand>
        <name>2-oxoglutarate</name>
        <dbReference type="ChEBI" id="CHEBI:16810"/>
    </ligand>
</feature>
<dbReference type="InterPro" id="IPR005123">
    <property type="entry name" value="Oxoglu/Fe-dep_dioxygenase_dom"/>
</dbReference>
<accession>A0A0P4W916</accession>
<dbReference type="GO" id="GO:0051747">
    <property type="term" value="F:cytosine C-5 DNA demethylase activity"/>
    <property type="evidence" value="ECO:0007669"/>
    <property type="project" value="TreeGrafter"/>
</dbReference>
<name>A0A0P4W916_SCYOL</name>
<evidence type="ECO:0000313" key="5">
    <source>
        <dbReference type="EMBL" id="JAI64943.1"/>
    </source>
</evidence>
<sequence length="110" mass="12766">MYKDGSDKMGEHKDDEKELDTNVPIASLSLGQERNFYFRHQDSRPPKKLNIEKVQIQLQHGSLLLMNSPTNNFWYHALPPRKASQGVRVNLTFRKIVASHSDKKVIRPRP</sequence>
<evidence type="ECO:0000256" key="2">
    <source>
        <dbReference type="PIRSR" id="PIRSR632852-1"/>
    </source>
</evidence>
<comment type="cofactor">
    <cofactor evidence="1">
        <name>Fe(2+)</name>
        <dbReference type="ChEBI" id="CHEBI:29033"/>
    </cofactor>
</comment>
<proteinExistence type="predicted"/>
<feature type="domain" description="Fe2OG dioxygenase" evidence="4">
    <location>
        <begin position="1"/>
        <end position="97"/>
    </location>
</feature>
<feature type="compositionally biased region" description="Basic and acidic residues" evidence="3">
    <location>
        <begin position="1"/>
        <end position="20"/>
    </location>
</feature>
<feature type="binding site" evidence="2">
    <location>
        <position position="2"/>
    </location>
    <ligand>
        <name>2-oxoglutarate</name>
        <dbReference type="ChEBI" id="CHEBI:16810"/>
    </ligand>
</feature>
<dbReference type="EMBL" id="GDRN01063674">
    <property type="protein sequence ID" value="JAI64943.1"/>
    <property type="molecule type" value="Transcribed_RNA"/>
</dbReference>
<protein>
    <recommendedName>
        <fullName evidence="4">Fe2OG dioxygenase domain-containing protein</fullName>
    </recommendedName>
</protein>
<evidence type="ECO:0000256" key="3">
    <source>
        <dbReference type="SAM" id="MobiDB-lite"/>
    </source>
</evidence>
<dbReference type="GO" id="GO:0006307">
    <property type="term" value="P:DNA alkylation repair"/>
    <property type="evidence" value="ECO:0007669"/>
    <property type="project" value="TreeGrafter"/>
</dbReference>
<evidence type="ECO:0000259" key="4">
    <source>
        <dbReference type="PROSITE" id="PS51471"/>
    </source>
</evidence>
<dbReference type="Gene3D" id="2.60.120.590">
    <property type="entry name" value="Alpha-ketoglutarate-dependent dioxygenase AlkB-like"/>
    <property type="match status" value="1"/>
</dbReference>
<dbReference type="SUPFAM" id="SSF51197">
    <property type="entry name" value="Clavaminate synthase-like"/>
    <property type="match status" value="1"/>
</dbReference>
<feature type="binding site" evidence="2">
    <location>
        <position position="88"/>
    </location>
    <ligand>
        <name>2-oxoglutarate</name>
        <dbReference type="ChEBI" id="CHEBI:16810"/>
    </ligand>
</feature>
<dbReference type="PROSITE" id="PS51471">
    <property type="entry name" value="FE2OG_OXY"/>
    <property type="match status" value="1"/>
</dbReference>
<organism evidence="5">
    <name type="scientific">Scylla olivacea</name>
    <name type="common">Orange mud crab</name>
    <name type="synonym">Cancer olivacea</name>
    <dbReference type="NCBI Taxonomy" id="85551"/>
    <lineage>
        <taxon>Eukaryota</taxon>
        <taxon>Metazoa</taxon>
        <taxon>Ecdysozoa</taxon>
        <taxon>Arthropoda</taxon>
        <taxon>Crustacea</taxon>
        <taxon>Multicrustacea</taxon>
        <taxon>Malacostraca</taxon>
        <taxon>Eumalacostraca</taxon>
        <taxon>Eucarida</taxon>
        <taxon>Decapoda</taxon>
        <taxon>Pleocyemata</taxon>
        <taxon>Brachyura</taxon>
        <taxon>Eubrachyura</taxon>
        <taxon>Portunoidea</taxon>
        <taxon>Portunidae</taxon>
        <taxon>Portuninae</taxon>
        <taxon>Scylla</taxon>
    </lineage>
</organism>
<feature type="binding site" evidence="2">
    <location>
        <position position="76"/>
    </location>
    <ligand>
        <name>2-oxoglutarate</name>
        <dbReference type="ChEBI" id="CHEBI:16810"/>
    </ligand>
</feature>
<evidence type="ECO:0000256" key="1">
    <source>
        <dbReference type="ARBA" id="ARBA00001954"/>
    </source>
</evidence>